<keyword evidence="1" id="KW-1133">Transmembrane helix</keyword>
<name>A0ABX3CSU1_9BACI</name>
<protein>
    <submittedName>
        <fullName evidence="2">Uncharacterized protein</fullName>
    </submittedName>
</protein>
<sequence>MDPQLFFYSTRGEVFFNKEKISKFAMKRGFALRLLVFMILLAFVIFNGLKTDFIALLILP</sequence>
<evidence type="ECO:0000313" key="2">
    <source>
        <dbReference type="EMBL" id="OHX48535.1"/>
    </source>
</evidence>
<organism evidence="2 3">
    <name type="scientific">Cytobacillus oceanisediminis</name>
    <dbReference type="NCBI Taxonomy" id="665099"/>
    <lineage>
        <taxon>Bacteria</taxon>
        <taxon>Bacillati</taxon>
        <taxon>Bacillota</taxon>
        <taxon>Bacilli</taxon>
        <taxon>Bacillales</taxon>
        <taxon>Bacillaceae</taxon>
        <taxon>Cytobacillus</taxon>
    </lineage>
</organism>
<feature type="transmembrane region" description="Helical" evidence="1">
    <location>
        <begin position="30"/>
        <end position="49"/>
    </location>
</feature>
<dbReference type="EMBL" id="MBRJ01000018">
    <property type="protein sequence ID" value="OHX48535.1"/>
    <property type="molecule type" value="Genomic_DNA"/>
</dbReference>
<evidence type="ECO:0000313" key="3">
    <source>
        <dbReference type="Proteomes" id="UP000180194"/>
    </source>
</evidence>
<keyword evidence="3" id="KW-1185">Reference proteome</keyword>
<evidence type="ECO:0000256" key="1">
    <source>
        <dbReference type="SAM" id="Phobius"/>
    </source>
</evidence>
<dbReference type="Proteomes" id="UP000180194">
    <property type="component" value="Unassembled WGS sequence"/>
</dbReference>
<keyword evidence="1" id="KW-0812">Transmembrane</keyword>
<keyword evidence="1" id="KW-0472">Membrane</keyword>
<comment type="caution">
    <text evidence="2">The sequence shown here is derived from an EMBL/GenBank/DDBJ whole genome shotgun (WGS) entry which is preliminary data.</text>
</comment>
<accession>A0ABX3CSU1</accession>
<proteinExistence type="predicted"/>
<gene>
    <name evidence="2" type="ORF">BBV17_16535</name>
</gene>
<reference evidence="2 3" key="1">
    <citation type="submission" date="2016-07" db="EMBL/GenBank/DDBJ databases">
        <title>Bacillus oceanisediminis whole genome.</title>
        <authorList>
            <person name="Pal Y."/>
            <person name="Verma A."/>
            <person name="Mual P."/>
            <person name="Srinivasan K."/>
        </authorList>
    </citation>
    <scope>NUCLEOTIDE SEQUENCE [LARGE SCALE GENOMIC DNA]</scope>
    <source>
        <strain evidence="2 3">Bhandara28</strain>
    </source>
</reference>